<dbReference type="InterPro" id="IPR027417">
    <property type="entry name" value="P-loop_NTPase"/>
</dbReference>
<dbReference type="Gene3D" id="3.40.50.300">
    <property type="entry name" value="P-loop containing nucleotide triphosphate hydrolases"/>
    <property type="match status" value="1"/>
</dbReference>
<dbReference type="Gene3D" id="1.25.40.10">
    <property type="entry name" value="Tetratricopeptide repeat domain"/>
    <property type="match status" value="1"/>
</dbReference>
<dbReference type="Pfam" id="PF13289">
    <property type="entry name" value="SIR2_2"/>
    <property type="match status" value="1"/>
</dbReference>
<proteinExistence type="predicted"/>
<evidence type="ECO:0000259" key="1">
    <source>
        <dbReference type="Pfam" id="PF00931"/>
    </source>
</evidence>
<dbReference type="EMBL" id="QGGH01000003">
    <property type="protein sequence ID" value="PWJ91341.1"/>
    <property type="molecule type" value="Genomic_DNA"/>
</dbReference>
<evidence type="ECO:0000313" key="2">
    <source>
        <dbReference type="EMBL" id="PWJ91341.1"/>
    </source>
</evidence>
<comment type="caution">
    <text evidence="2">The sequence shown here is derived from an EMBL/GenBank/DDBJ whole genome shotgun (WGS) entry which is preliminary data.</text>
</comment>
<protein>
    <submittedName>
        <fullName evidence="2">NB-ARC domain-containing protein</fullName>
    </submittedName>
</protein>
<accession>A0A8E2WCY8</accession>
<dbReference type="InterPro" id="IPR011990">
    <property type="entry name" value="TPR-like_helical_dom_sf"/>
</dbReference>
<dbReference type="GeneID" id="61052013"/>
<feature type="domain" description="NB-ARC" evidence="1">
    <location>
        <begin position="381"/>
        <end position="488"/>
    </location>
</feature>
<dbReference type="AlphaFoldDB" id="A0A8E2WCY8"/>
<dbReference type="InterPro" id="IPR002182">
    <property type="entry name" value="NB-ARC"/>
</dbReference>
<reference evidence="2 3" key="1">
    <citation type="submission" date="2018-05" db="EMBL/GenBank/DDBJ databases">
        <title>Genomic Encyclopedia of Type Strains, Phase IV (KMG-IV): sequencing the most valuable type-strain genomes for metagenomic binning, comparative biology and taxonomic classification.</title>
        <authorList>
            <person name="Goeker M."/>
        </authorList>
    </citation>
    <scope>NUCLEOTIDE SEQUENCE [LARGE SCALE GENOMIC DNA]</scope>
    <source>
        <strain evidence="2 3">DSM 2626</strain>
    </source>
</reference>
<evidence type="ECO:0000313" key="3">
    <source>
        <dbReference type="Proteomes" id="UP000245631"/>
    </source>
</evidence>
<name>A0A8E2WCY8_RHILI</name>
<organism evidence="2 3">
    <name type="scientific">Rhizobium loti</name>
    <name type="common">Mesorhizobium loti</name>
    <dbReference type="NCBI Taxonomy" id="381"/>
    <lineage>
        <taxon>Bacteria</taxon>
        <taxon>Pseudomonadati</taxon>
        <taxon>Pseudomonadota</taxon>
        <taxon>Alphaproteobacteria</taxon>
        <taxon>Hyphomicrobiales</taxon>
        <taxon>Phyllobacteriaceae</taxon>
        <taxon>Mesorhizobium</taxon>
    </lineage>
</organism>
<gene>
    <name evidence="2" type="ORF">C8D77_10335</name>
</gene>
<dbReference type="RefSeq" id="WP_109663513.1">
    <property type="nucleotide sequence ID" value="NZ_QGGH01000003.1"/>
</dbReference>
<dbReference type="SUPFAM" id="SSF52540">
    <property type="entry name" value="P-loop containing nucleoside triphosphate hydrolases"/>
    <property type="match status" value="1"/>
</dbReference>
<sequence length="1026" mass="115536">MTPASYDALVERLSDGILASRQPVTMVLGSAISAPTSSGAPGVFSAETIVDFIEREYFPGRHDEFREHIKSKANDYIGAFDFLIPRRGQNAANAVVRAAVWNSRLPSQMLESGSSYQPDEHTEDQAFLSFEADWDSWYLTPALSAIGSLASVFPETYGQTVLTTNFDPLIEIAIRRNRGRCFRNVFHRDGNIGQASGEGTNIVHLHGHWWGSDTLNTHIQLTQDRPRLKTSLNSLIRKDVILVCGYGGWDDVLNSALADIVNDDNAYPEILWALHGSDPSMVEDKLKPLVDRGRVTVYAGVDCNNLFPDVLSRLLKLSPRKIVAQSAPPSFVPPLRLQQEYDQRLPQEMEINRNFALLGPNEDDRPPNIDFYVGRQAQLEELVGGDYTVGYVTGIGGQGKSALAAAFFNDCVSTGRFEHCVWRDCKEEAERFEVQIVRITVALSEGELKPADLSHLSIEELFDVFLRYLSMQRILFIFDNVDHYMEMEQEKLSGSPADFLKKIERAGVGSKFLFTCRGNIRETGGSTLNIRLSGLDLESTIKLFSKRQALSTREDIEIAHGVTKGHALWLDLLAAQAAKHPEKPLERLLNAPSGDSAGIPLETLQSIWQDLKERERLVLRTLAECVRPSTEIELASFLQEQMNFNKIGKALYNLRSLNLIVVKSSGGFRDYIELHPIIREFIKRTFSRTERATFIDVIIRYYEQIFSVRVGRGKPKLTIEELQNWIEGIELHISAGKLELAFQLIAEVHRSGLYVLNCREFVRVCATLFSEISWDKYATYPEFDAIASAYSDVLSDLGRIDDARRLLAQYRETIVGKTVRYINYCDMLCYLEWAIGEYKEAIRWGEEGQGLKSKSNIDTTYDAGHNLALAKRDGGEVDAALAYFLKGRSIESALDPEDLDETLHESFYGNVGRCLQLMGQIDTALVCYRKSALLIERHETASSVNNRGYVRQWIGEVFAAKNADVDAAKFLKAALRIWAIISPVRESRLMSLVASRPEIAKNVAELDELYAERYCVAWFFGRETDV</sequence>
<dbReference type="Proteomes" id="UP000245631">
    <property type="component" value="Unassembled WGS sequence"/>
</dbReference>
<dbReference type="SUPFAM" id="SSF48452">
    <property type="entry name" value="TPR-like"/>
    <property type="match status" value="1"/>
</dbReference>
<dbReference type="GO" id="GO:0043531">
    <property type="term" value="F:ADP binding"/>
    <property type="evidence" value="ECO:0007669"/>
    <property type="project" value="InterPro"/>
</dbReference>
<dbReference type="Pfam" id="PF00931">
    <property type="entry name" value="NB-ARC"/>
    <property type="match status" value="1"/>
</dbReference>